<keyword evidence="2" id="KW-1185">Reference proteome</keyword>
<dbReference type="Proteomes" id="UP000824219">
    <property type="component" value="Linkage Group LG11"/>
</dbReference>
<comment type="caution">
    <text evidence="1">The sequence shown here is derived from an EMBL/GenBank/DDBJ whole genome shotgun (WGS) entry which is preliminary data.</text>
</comment>
<gene>
    <name evidence="1" type="ORF">KOW79_009893</name>
</gene>
<evidence type="ECO:0000313" key="1">
    <source>
        <dbReference type="EMBL" id="KAG7326492.1"/>
    </source>
</evidence>
<protein>
    <submittedName>
        <fullName evidence="1">Uncharacterized protein</fullName>
    </submittedName>
</protein>
<organism evidence="1 2">
    <name type="scientific">Hemibagrus wyckioides</name>
    <dbReference type="NCBI Taxonomy" id="337641"/>
    <lineage>
        <taxon>Eukaryota</taxon>
        <taxon>Metazoa</taxon>
        <taxon>Chordata</taxon>
        <taxon>Craniata</taxon>
        <taxon>Vertebrata</taxon>
        <taxon>Euteleostomi</taxon>
        <taxon>Actinopterygii</taxon>
        <taxon>Neopterygii</taxon>
        <taxon>Teleostei</taxon>
        <taxon>Ostariophysi</taxon>
        <taxon>Siluriformes</taxon>
        <taxon>Bagridae</taxon>
        <taxon>Hemibagrus</taxon>
    </lineage>
</organism>
<reference evidence="1 2" key="1">
    <citation type="submission" date="2021-06" db="EMBL/GenBank/DDBJ databases">
        <title>Chromosome-level genome assembly of the red-tail catfish (Hemibagrus wyckioides).</title>
        <authorList>
            <person name="Shao F."/>
        </authorList>
    </citation>
    <scope>NUCLEOTIDE SEQUENCE [LARGE SCALE GENOMIC DNA]</scope>
    <source>
        <strain evidence="1">EC202008001</strain>
        <tissue evidence="1">Blood</tissue>
    </source>
</reference>
<evidence type="ECO:0000313" key="2">
    <source>
        <dbReference type="Proteomes" id="UP000824219"/>
    </source>
</evidence>
<name>A0A9D3NT77_9TELE</name>
<accession>A0A9D3NT77</accession>
<proteinExistence type="predicted"/>
<sequence>MTLPGWTELLREFGQRLRFGLLLQICKAPDHTPAKRELPATEENLQEFWKYRILWLLIAISLTTQSCEYRREFPTFMCGKVESNLQKDVFFE</sequence>
<dbReference type="EMBL" id="JAHKSW010000011">
    <property type="protein sequence ID" value="KAG7326492.1"/>
    <property type="molecule type" value="Genomic_DNA"/>
</dbReference>
<dbReference type="AlphaFoldDB" id="A0A9D3NT77"/>